<evidence type="ECO:0000313" key="4">
    <source>
        <dbReference type="WBParaSite" id="GPUH_0000708401-mRNA-1"/>
    </source>
</evidence>
<dbReference type="WBParaSite" id="GPUH_0000708401-mRNA-1">
    <property type="protein sequence ID" value="GPUH_0000708401-mRNA-1"/>
    <property type="gene ID" value="GPUH_0000708401"/>
</dbReference>
<dbReference type="EMBL" id="UYRT01017692">
    <property type="protein sequence ID" value="VDK57117.1"/>
    <property type="molecule type" value="Genomic_DNA"/>
</dbReference>
<keyword evidence="3" id="KW-1185">Reference proteome</keyword>
<accession>A0A183DED4</accession>
<evidence type="ECO:0000313" key="3">
    <source>
        <dbReference type="Proteomes" id="UP000271098"/>
    </source>
</evidence>
<sequence>PQLRCPTAEERITNVAEHIRTAIPSSAKLSASPPPLLITTANFGRRAGPEPPEPRSKPVTTVQSEEPLTGLEIDEYEPYVESGMNASPPSIRPPSKNHDVQVQVAPR</sequence>
<reference evidence="2 3" key="2">
    <citation type="submission" date="2018-11" db="EMBL/GenBank/DDBJ databases">
        <authorList>
            <consortium name="Pathogen Informatics"/>
        </authorList>
    </citation>
    <scope>NUCLEOTIDE SEQUENCE [LARGE SCALE GENOMIC DNA]</scope>
</reference>
<proteinExistence type="predicted"/>
<dbReference type="Proteomes" id="UP000271098">
    <property type="component" value="Unassembled WGS sequence"/>
</dbReference>
<reference evidence="4" key="1">
    <citation type="submission" date="2016-06" db="UniProtKB">
        <authorList>
            <consortium name="WormBaseParasite"/>
        </authorList>
    </citation>
    <scope>IDENTIFICATION</scope>
</reference>
<evidence type="ECO:0000313" key="2">
    <source>
        <dbReference type="EMBL" id="VDK57117.1"/>
    </source>
</evidence>
<dbReference type="AlphaFoldDB" id="A0A183DED4"/>
<gene>
    <name evidence="2" type="ORF">GPUH_LOCUS7076</name>
</gene>
<name>A0A183DED4_9BILA</name>
<organism evidence="4">
    <name type="scientific">Gongylonema pulchrum</name>
    <dbReference type="NCBI Taxonomy" id="637853"/>
    <lineage>
        <taxon>Eukaryota</taxon>
        <taxon>Metazoa</taxon>
        <taxon>Ecdysozoa</taxon>
        <taxon>Nematoda</taxon>
        <taxon>Chromadorea</taxon>
        <taxon>Rhabditida</taxon>
        <taxon>Spirurina</taxon>
        <taxon>Spiruromorpha</taxon>
        <taxon>Spiruroidea</taxon>
        <taxon>Gongylonematidae</taxon>
        <taxon>Gongylonema</taxon>
    </lineage>
</organism>
<evidence type="ECO:0000256" key="1">
    <source>
        <dbReference type="SAM" id="MobiDB-lite"/>
    </source>
</evidence>
<feature type="region of interest" description="Disordered" evidence="1">
    <location>
        <begin position="43"/>
        <end position="107"/>
    </location>
</feature>
<protein>
    <submittedName>
        <fullName evidence="4">Polyprotein</fullName>
    </submittedName>
</protein>